<feature type="region of interest" description="Disordered" evidence="1">
    <location>
        <begin position="704"/>
        <end position="855"/>
    </location>
</feature>
<comment type="caution">
    <text evidence="2">The sequence shown here is derived from an EMBL/GenBank/DDBJ whole genome shotgun (WGS) entry which is preliminary data.</text>
</comment>
<keyword evidence="3" id="KW-1185">Reference proteome</keyword>
<accession>A0A364N3N8</accession>
<evidence type="ECO:0000313" key="3">
    <source>
        <dbReference type="Proteomes" id="UP000249619"/>
    </source>
</evidence>
<dbReference type="SUPFAM" id="SSF46934">
    <property type="entry name" value="UBA-like"/>
    <property type="match status" value="1"/>
</dbReference>
<feature type="compositionally biased region" description="Basic and acidic residues" evidence="1">
    <location>
        <begin position="478"/>
        <end position="494"/>
    </location>
</feature>
<feature type="region of interest" description="Disordered" evidence="1">
    <location>
        <begin position="467"/>
        <end position="512"/>
    </location>
</feature>
<dbReference type="AlphaFoldDB" id="A0A364N3N8"/>
<feature type="region of interest" description="Disordered" evidence="1">
    <location>
        <begin position="630"/>
        <end position="669"/>
    </location>
</feature>
<dbReference type="EMBL" id="QGDH01000060">
    <property type="protein sequence ID" value="RAR11128.1"/>
    <property type="molecule type" value="Genomic_DNA"/>
</dbReference>
<feature type="compositionally biased region" description="Low complexity" evidence="1">
    <location>
        <begin position="639"/>
        <end position="653"/>
    </location>
</feature>
<feature type="compositionally biased region" description="Acidic residues" evidence="1">
    <location>
        <begin position="787"/>
        <end position="835"/>
    </location>
</feature>
<evidence type="ECO:0000256" key="1">
    <source>
        <dbReference type="SAM" id="MobiDB-lite"/>
    </source>
</evidence>
<sequence>MSKFHGRTHSAFNYNEPVFATPIILLGAEMNKDDAATLSPIDWRHFEKVPKRRSRFAEAKWRYMFETARRAWGKMVFDPVALQALEKMLTNITAYEWSSEKEELPEAISAGHQTPEGQNIAIKQTLALLMKRNDHYDKVYEFLEAELNGRRRRQKKSDLTVKQQHLIARLRDNADDLKMLHEGEEEDGSFDLDHDNQLIADRGKLIQQILKELAQPVGVRDGVKPNYTSSSEHEDNATNFTWHSKEVLNKVEQFKELTGIDFDDAEAFLLSAEWDLEAALEHYYDEEQEANDPASADTSPKIEAQNEAVKRFVDVTHTQFPIAKSYLVEARWDESLATAKFFNDKDVIFTASKLIYPAPSAIPPPTGSVSDKPTTHIPACTDSPEKNSGMEDSSETIAACLKMIEKLKAATYAQEPLSLTTGNPEKDRNTVSELMQLSGVSPEIAKYYLMHNEWNMLQAVSKFLEQSPAAENAESEENETRLDKPPKTPTKETRLSSAPGSPKNTGALCKPVATNGTNLEAQQAKVQRGLSHTGLPIIVDAVGNFVAHRGCISGTSYQQYRAMRRRLRVNLTDDQKAAVRAERAKVQAITDDAAAKEAAEIAQVLAVAEEAERMYAEEIADVADKQAKARDSSSCGMASLSPPSDPLTPDLTSNHSSVKKGKASYADPYGLTGLPPTLAMPPSHPIRSGSSGNMKKLTLKLRMNLGDPNNESSNTAKDGQVLSPAHSPTPEEAKVSEEGQALKEDEQKKKDEQFAADYERNLLQAEMHEEEEKEKERKRKRALFVSEQDDAWDGFDNDEVDADLDSDGDEDWDGDSEDEPMVSNVDEESEGEEDEQGKRRSLLIEETSLKPSGSM</sequence>
<feature type="compositionally biased region" description="Basic and acidic residues" evidence="1">
    <location>
        <begin position="729"/>
        <end position="760"/>
    </location>
</feature>
<protein>
    <submittedName>
        <fullName evidence="2">Ubx domain-containing protein</fullName>
    </submittedName>
</protein>
<feature type="compositionally biased region" description="Polar residues" evidence="1">
    <location>
        <begin position="495"/>
        <end position="504"/>
    </location>
</feature>
<organism evidence="2 3">
    <name type="scientific">Stemphylium lycopersici</name>
    <name type="common">Tomato gray leaf spot disease fungus</name>
    <name type="synonym">Thyrospora lycopersici</name>
    <dbReference type="NCBI Taxonomy" id="183478"/>
    <lineage>
        <taxon>Eukaryota</taxon>
        <taxon>Fungi</taxon>
        <taxon>Dikarya</taxon>
        <taxon>Ascomycota</taxon>
        <taxon>Pezizomycotina</taxon>
        <taxon>Dothideomycetes</taxon>
        <taxon>Pleosporomycetidae</taxon>
        <taxon>Pleosporales</taxon>
        <taxon>Pleosporineae</taxon>
        <taxon>Pleosporaceae</taxon>
        <taxon>Stemphylium</taxon>
    </lineage>
</organism>
<dbReference type="InterPro" id="IPR009060">
    <property type="entry name" value="UBA-like_sf"/>
</dbReference>
<dbReference type="Gene3D" id="1.10.8.10">
    <property type="entry name" value="DNA helicase RuvA subunit, C-terminal domain"/>
    <property type="match status" value="2"/>
</dbReference>
<name>A0A364N3N8_STELY</name>
<gene>
    <name evidence="2" type="ORF">DDE83_004771</name>
</gene>
<dbReference type="CDD" id="cd14348">
    <property type="entry name" value="UBA_p47"/>
    <property type="match status" value="1"/>
</dbReference>
<proteinExistence type="predicted"/>
<dbReference type="Pfam" id="PF14555">
    <property type="entry name" value="UBA_4"/>
    <property type="match status" value="2"/>
</dbReference>
<dbReference type="Proteomes" id="UP000249619">
    <property type="component" value="Unassembled WGS sequence"/>
</dbReference>
<feature type="compositionally biased region" description="Polar residues" evidence="1">
    <location>
        <begin position="707"/>
        <end position="717"/>
    </location>
</feature>
<evidence type="ECO:0000313" key="2">
    <source>
        <dbReference type="EMBL" id="RAR11128.1"/>
    </source>
</evidence>
<reference evidence="3" key="1">
    <citation type="submission" date="2018-05" db="EMBL/GenBank/DDBJ databases">
        <title>Draft genome sequence of Stemphylium lycopersici strain CIDEFI 213.</title>
        <authorList>
            <person name="Medina R."/>
            <person name="Franco M.E.E."/>
            <person name="Lucentini C.G."/>
            <person name="Saparrat M.C.N."/>
            <person name="Balatti P.A."/>
        </authorList>
    </citation>
    <scope>NUCLEOTIDE SEQUENCE [LARGE SCALE GENOMIC DNA]</scope>
    <source>
        <strain evidence="3">CIDEFI 213</strain>
    </source>
</reference>